<gene>
    <name evidence="2" type="ORF">D5R40_05810</name>
</gene>
<dbReference type="AlphaFoldDB" id="A0A3N6RW87"/>
<proteinExistence type="predicted"/>
<feature type="region of interest" description="Disordered" evidence="1">
    <location>
        <begin position="192"/>
        <end position="266"/>
    </location>
</feature>
<feature type="compositionally biased region" description="Polar residues" evidence="1">
    <location>
        <begin position="230"/>
        <end position="239"/>
    </location>
</feature>
<dbReference type="OrthoDB" id="423373at2"/>
<comment type="caution">
    <text evidence="2">The sequence shown here is derived from an EMBL/GenBank/DDBJ whole genome shotgun (WGS) entry which is preliminary data.</text>
</comment>
<evidence type="ECO:0000313" key="2">
    <source>
        <dbReference type="EMBL" id="RQH51405.1"/>
    </source>
</evidence>
<dbReference type="Pfam" id="PF14233">
    <property type="entry name" value="DUF4335"/>
    <property type="match status" value="1"/>
</dbReference>
<sequence length="362" mass="39363">MTIQRQYSLPNCKLILQGLSETGSPNLSQGQVLSILTNAECQIQGQEPSLTGGRDFFESLVRQVSSYAQEFLSGISLPRHQSDSQELVHLQRIDTNLHRLTVFEGNVQDQKLGIIVDLNTVQLFDLVEAVDQFFADSLTLPGFSLAVRPVSRKDAKLGEPVAQKVIPAAVGMSGLALASLALFFVPIPEVQRPKDPQPQSNESINNLEASPNSTSEPGFNPTPTPEGLDSSPNATINSSDEVDGVDTSEQTLTQENSETSLSASSKITDQAEIERLENLLSEKINNAWTIGVNEALIYRVTVASDGSIIGYKPINPAAADEVDKIPLPDLLNKQALGEENNQSIVEFKVLFQENGLLEVEPW</sequence>
<protein>
    <submittedName>
        <fullName evidence="2">DUF4335 domain-containing protein</fullName>
    </submittedName>
</protein>
<organism evidence="2 3">
    <name type="scientific">Okeania hirsuta</name>
    <dbReference type="NCBI Taxonomy" id="1458930"/>
    <lineage>
        <taxon>Bacteria</taxon>
        <taxon>Bacillati</taxon>
        <taxon>Cyanobacteriota</taxon>
        <taxon>Cyanophyceae</taxon>
        <taxon>Oscillatoriophycideae</taxon>
        <taxon>Oscillatoriales</taxon>
        <taxon>Microcoleaceae</taxon>
        <taxon>Okeania</taxon>
    </lineage>
</organism>
<feature type="compositionally biased region" description="Polar residues" evidence="1">
    <location>
        <begin position="197"/>
        <end position="217"/>
    </location>
</feature>
<keyword evidence="3" id="KW-1185">Reference proteome</keyword>
<dbReference type="EMBL" id="RCBY01000020">
    <property type="protein sequence ID" value="RQH51405.1"/>
    <property type="molecule type" value="Genomic_DNA"/>
</dbReference>
<name>A0A3N6RW87_9CYAN</name>
<evidence type="ECO:0000256" key="1">
    <source>
        <dbReference type="SAM" id="MobiDB-lite"/>
    </source>
</evidence>
<evidence type="ECO:0000313" key="3">
    <source>
        <dbReference type="Proteomes" id="UP000269154"/>
    </source>
</evidence>
<feature type="compositionally biased region" description="Polar residues" evidence="1">
    <location>
        <begin position="247"/>
        <end position="266"/>
    </location>
</feature>
<dbReference type="InterPro" id="IPR025569">
    <property type="entry name" value="DUF4335"/>
</dbReference>
<dbReference type="Proteomes" id="UP000269154">
    <property type="component" value="Unassembled WGS sequence"/>
</dbReference>
<accession>A0A3N6RW87</accession>
<dbReference type="RefSeq" id="WP_124145199.1">
    <property type="nucleotide sequence ID" value="NZ_CAWOKI010000071.1"/>
</dbReference>
<reference evidence="2 3" key="1">
    <citation type="journal article" date="2018" name="ACS Chem. Biol.">
        <title>Ketoreductase domain dysfunction expands chemodiversity: malyngamide biosynthesis in the cyanobacterium Okeania hirsuta.</title>
        <authorList>
            <person name="Moss N.A."/>
            <person name="Leao T."/>
            <person name="Rankin M."/>
            <person name="McCullough T.M."/>
            <person name="Qu P."/>
            <person name="Korobeynikov A."/>
            <person name="Smith J.L."/>
            <person name="Gerwick L."/>
            <person name="Gerwick W.H."/>
        </authorList>
    </citation>
    <scope>NUCLEOTIDE SEQUENCE [LARGE SCALE GENOMIC DNA]</scope>
    <source>
        <strain evidence="2 3">PAB10Feb10-1</strain>
    </source>
</reference>